<accession>A0ABX6KQN4</accession>
<dbReference type="InterPro" id="IPR012338">
    <property type="entry name" value="Beta-lactam/transpept-like"/>
</dbReference>
<feature type="domain" description="Beta-lactamase-related" evidence="1">
    <location>
        <begin position="34"/>
        <end position="322"/>
    </location>
</feature>
<dbReference type="PANTHER" id="PTHR46825">
    <property type="entry name" value="D-ALANYL-D-ALANINE-CARBOXYPEPTIDASE/ENDOPEPTIDASE AMPH"/>
    <property type="match status" value="1"/>
</dbReference>
<gene>
    <name evidence="2" type="ORF">FOB44_05325</name>
</gene>
<proteinExistence type="predicted"/>
<dbReference type="Proteomes" id="UP000501570">
    <property type="component" value="Chromosome"/>
</dbReference>
<dbReference type="Pfam" id="PF00144">
    <property type="entry name" value="Beta-lactamase"/>
    <property type="match status" value="1"/>
</dbReference>
<dbReference type="Gene3D" id="3.40.710.10">
    <property type="entry name" value="DD-peptidase/beta-lactamase superfamily"/>
    <property type="match status" value="2"/>
</dbReference>
<dbReference type="SUPFAM" id="SSF56601">
    <property type="entry name" value="beta-lactamase/transpeptidase-like"/>
    <property type="match status" value="1"/>
</dbReference>
<protein>
    <submittedName>
        <fullName evidence="2">Beta-lactamase family protein</fullName>
    </submittedName>
</protein>
<dbReference type="EMBL" id="CP050995">
    <property type="protein sequence ID" value="QIY90113.1"/>
    <property type="molecule type" value="Genomic_DNA"/>
</dbReference>
<organism evidence="2 3">
    <name type="scientific">Chryseobacterium gallinarum</name>
    <dbReference type="NCBI Taxonomy" id="1324352"/>
    <lineage>
        <taxon>Bacteria</taxon>
        <taxon>Pseudomonadati</taxon>
        <taxon>Bacteroidota</taxon>
        <taxon>Flavobacteriia</taxon>
        <taxon>Flavobacteriales</taxon>
        <taxon>Weeksellaceae</taxon>
        <taxon>Chryseobacterium group</taxon>
        <taxon>Chryseobacterium</taxon>
    </lineage>
</organism>
<evidence type="ECO:0000259" key="1">
    <source>
        <dbReference type="Pfam" id="PF00144"/>
    </source>
</evidence>
<reference evidence="2 3" key="1">
    <citation type="submission" date="2019-09" db="EMBL/GenBank/DDBJ databases">
        <title>FDA dAtabase for Regulatory Grade micrObial Sequences (FDA-ARGOS): Supporting development and validation of Infectious Disease Dx tests.</title>
        <authorList>
            <person name="Sciortino C."/>
            <person name="Tallon L."/>
            <person name="Sadzewicz L."/>
            <person name="Vavikolanu K."/>
            <person name="Mehta A."/>
            <person name="Aluvathingal J."/>
            <person name="Nadendla S."/>
            <person name="Nandy P."/>
            <person name="Geyer C."/>
            <person name="Yan Y."/>
            <person name="Sichtig H."/>
        </authorList>
    </citation>
    <scope>NUCLEOTIDE SEQUENCE [LARGE SCALE GENOMIC DNA]</scope>
    <source>
        <strain evidence="2 3">FDAARGOS_636</strain>
    </source>
</reference>
<dbReference type="PANTHER" id="PTHR46825:SF9">
    <property type="entry name" value="BETA-LACTAMASE-RELATED DOMAIN-CONTAINING PROTEIN"/>
    <property type="match status" value="1"/>
</dbReference>
<name>A0ABX6KQN4_CHRGL</name>
<evidence type="ECO:0000313" key="3">
    <source>
        <dbReference type="Proteomes" id="UP000501570"/>
    </source>
</evidence>
<keyword evidence="3" id="KW-1185">Reference proteome</keyword>
<sequence length="522" mass="59327">MKNIWLLFLIIITEELHSQQSEINRFSAGLDSIRTQLKIPGMAVAVKQGNAIILERGLGFSDVEKRIPVTPKTTFRVASVTKTFTSTLVMRLIEQGKLNLDNPVHQYGILPDNTSITIRQLLTHTSEGIPGTYFHYNGYRYGLLGPILEKVSGKPFYQLLMEEILIPLQMNSSAPSIALDQFYEYRNIKPSVLPFFDNTFTQLAKPYELTSDGKIKRIEYLNEFGAFGGLATSVQDLLKYSEAIDNHLLIPEKAQKQIFTPHHINNGSVTPYGLGWFVQYYKGVQYYWHYGQTQGESALFVKVPSLQLTLVVLCNTDKLSQPFPLADGDLFMSPVASLFYHHFIDKTGIKDQEMSNKELIIKSTIANIQGDTIRAQQFYNEYERYNKLKKLWFPREKIIAGIQNVGIDKHLTQSFVIAQPTSVKIYGVGENCSWNGSSWCDYGWIEDQAGNVIWQMQNQSSLHAGGAIKNQKVSHEITLLPGSYSLHYKSDSGHAYNHWDSFPPEDFFWGIIVLKNTTNSHR</sequence>
<evidence type="ECO:0000313" key="2">
    <source>
        <dbReference type="EMBL" id="QIY90113.1"/>
    </source>
</evidence>
<dbReference type="InterPro" id="IPR001466">
    <property type="entry name" value="Beta-lactam-related"/>
</dbReference>
<dbReference type="InterPro" id="IPR050491">
    <property type="entry name" value="AmpC-like"/>
</dbReference>
<dbReference type="RefSeq" id="WP_168237878.1">
    <property type="nucleotide sequence ID" value="NZ_CP050995.1"/>
</dbReference>